<sequence>MSSSSYDTGMRGSSSMGGGEGGSSSQRLRKKMARPRCPLCGSRRFRRDPDTSMVVCDQGHVLQGFREETADDGESFDPSQNLSQRTRRRLRVGGNGYVNKKRRSTAIRGTWSAERARYLFYQCLQVILRLQIEAVKEHLPSCPGEDLEAVCRDLWAFYVSMQDKLQPQPYLEASEDAGMQIKGKEKRSISMERAKQAEREAMLQEEEDESQRFDDQLRLLGLAEDGEETDDLVSTDAGETSAVDTDDEGLANGQRSGGDESRRGYVKSGAKNLTTLTCIVYLGLITLRVPIRWNDLRLLLIEQKIPFLHAIYQLPRPMTKALPYRYAERLDGKKVPSIDKLHHVSVRLANDLHNKFSIKFPEMNALPMLWRCTQDLLLPPTVYCAAKRLIAYCEIPLVAVQESCSTLSLDQEKPPQRNRKASLMLDGRLAVSLQYTSVPREVVLMASLILMIKMRYGLDGEERFEEPQIADIWSGCPPLDPWLAALEVQQARGETQFPALADPDSVKIDEMTNDQLDAYLDYAEDKLILEDHPNALHRRHTGKIDDLLACGAGLTSINGRNDIHENGNHDQSDILSQLYKDKKQLYPHLITLNDDQLRPGDAHFVYNRMISSGTAADAQSPWESGWVHDQYAKVLQYAAKAIGIETYILADTVYALEMRLVYLLQDRRTERQKAQQPAKSQKKAERRQSGAQSTEEEQLTDDE</sequence>
<organism evidence="13 14">
    <name type="scientific">Meira miltonrushii</name>
    <dbReference type="NCBI Taxonomy" id="1280837"/>
    <lineage>
        <taxon>Eukaryota</taxon>
        <taxon>Fungi</taxon>
        <taxon>Dikarya</taxon>
        <taxon>Basidiomycota</taxon>
        <taxon>Ustilaginomycotina</taxon>
        <taxon>Exobasidiomycetes</taxon>
        <taxon>Exobasidiales</taxon>
        <taxon>Brachybasidiaceae</taxon>
        <taxon>Meira</taxon>
    </lineage>
</organism>
<protein>
    <recommendedName>
        <fullName evidence="15">RRN7-type domain-containing protein</fullName>
    </recommendedName>
</protein>
<dbReference type="Proteomes" id="UP000245771">
    <property type="component" value="Unassembled WGS sequence"/>
</dbReference>
<dbReference type="GO" id="GO:0070860">
    <property type="term" value="C:RNA polymerase I core factor complex"/>
    <property type="evidence" value="ECO:0007669"/>
    <property type="project" value="InterPro"/>
</dbReference>
<feature type="compositionally biased region" description="Basic and acidic residues" evidence="10">
    <location>
        <begin position="182"/>
        <end position="202"/>
    </location>
</feature>
<feature type="region of interest" description="Disordered" evidence="10">
    <location>
        <begin position="670"/>
        <end position="703"/>
    </location>
</feature>
<evidence type="ECO:0000313" key="14">
    <source>
        <dbReference type="Proteomes" id="UP000245771"/>
    </source>
</evidence>
<dbReference type="FunCoup" id="A0A316V8E9">
    <property type="interactions" value="40"/>
</dbReference>
<evidence type="ECO:0000256" key="1">
    <source>
        <dbReference type="ARBA" id="ARBA00004604"/>
    </source>
</evidence>
<dbReference type="InterPro" id="IPR048540">
    <property type="entry name" value="Rrn7_cyclin_N"/>
</dbReference>
<feature type="region of interest" description="Disordered" evidence="10">
    <location>
        <begin position="182"/>
        <end position="212"/>
    </location>
</feature>
<evidence type="ECO:0000256" key="5">
    <source>
        <dbReference type="ARBA" id="ARBA00022833"/>
    </source>
</evidence>
<evidence type="ECO:0000256" key="6">
    <source>
        <dbReference type="ARBA" id="ARBA00023015"/>
    </source>
</evidence>
<name>A0A316V8E9_9BASI</name>
<evidence type="ECO:0000256" key="7">
    <source>
        <dbReference type="ARBA" id="ARBA00023125"/>
    </source>
</evidence>
<reference evidence="13 14" key="1">
    <citation type="journal article" date="2018" name="Mol. Biol. Evol.">
        <title>Broad Genomic Sampling Reveals a Smut Pathogenic Ancestry of the Fungal Clade Ustilaginomycotina.</title>
        <authorList>
            <person name="Kijpornyongpan T."/>
            <person name="Mondo S.J."/>
            <person name="Barry K."/>
            <person name="Sandor L."/>
            <person name="Lee J."/>
            <person name="Lipzen A."/>
            <person name="Pangilinan J."/>
            <person name="LaButti K."/>
            <person name="Hainaut M."/>
            <person name="Henrissat B."/>
            <person name="Grigoriev I.V."/>
            <person name="Spatafora J.W."/>
            <person name="Aime M.C."/>
        </authorList>
    </citation>
    <scope>NUCLEOTIDE SEQUENCE [LARGE SCALE GENOMIC DNA]</scope>
    <source>
        <strain evidence="13 14">MCA 3882</strain>
    </source>
</reference>
<dbReference type="RefSeq" id="XP_025354062.1">
    <property type="nucleotide sequence ID" value="XM_025502638.1"/>
</dbReference>
<dbReference type="AlphaFoldDB" id="A0A316V8E9"/>
<dbReference type="InterPro" id="IPR033599">
    <property type="entry name" value="TAF1B/Rrn7"/>
</dbReference>
<evidence type="ECO:0000256" key="8">
    <source>
        <dbReference type="ARBA" id="ARBA00023163"/>
    </source>
</evidence>
<evidence type="ECO:0000256" key="3">
    <source>
        <dbReference type="ARBA" id="ARBA00022723"/>
    </source>
</evidence>
<evidence type="ECO:0000256" key="10">
    <source>
        <dbReference type="SAM" id="MobiDB-lite"/>
    </source>
</evidence>
<dbReference type="InParanoid" id="A0A316V8E9"/>
<evidence type="ECO:0000256" key="4">
    <source>
        <dbReference type="ARBA" id="ARBA00022771"/>
    </source>
</evidence>
<keyword evidence="3" id="KW-0479">Metal-binding</keyword>
<dbReference type="EMBL" id="KZ819604">
    <property type="protein sequence ID" value="PWN33760.1"/>
    <property type="molecule type" value="Genomic_DNA"/>
</dbReference>
<dbReference type="OrthoDB" id="428577at2759"/>
<keyword evidence="7" id="KW-0238">DNA-binding</keyword>
<evidence type="ECO:0000259" key="11">
    <source>
        <dbReference type="Pfam" id="PF20644"/>
    </source>
</evidence>
<feature type="domain" description="Rrn7/TAF1B N-terminal cyclin" evidence="11">
    <location>
        <begin position="124"/>
        <end position="316"/>
    </location>
</feature>
<evidence type="ECO:0000313" key="13">
    <source>
        <dbReference type="EMBL" id="PWN33760.1"/>
    </source>
</evidence>
<keyword evidence="8" id="KW-0804">Transcription</keyword>
<evidence type="ECO:0000259" key="12">
    <source>
        <dbReference type="Pfam" id="PF20645"/>
    </source>
</evidence>
<dbReference type="PANTHER" id="PTHR31576:SF2">
    <property type="entry name" value="TATA BOX-BINDING PROTEIN-ASSOCIATED FACTOR RNA POLYMERASE I SUBUNIT B"/>
    <property type="match status" value="1"/>
</dbReference>
<keyword evidence="14" id="KW-1185">Reference proteome</keyword>
<feature type="domain" description="Rrn7/TAF1B C-terminal cyclin" evidence="12">
    <location>
        <begin position="334"/>
        <end position="526"/>
    </location>
</feature>
<dbReference type="InterPro" id="IPR048538">
    <property type="entry name" value="Rrn7_cyclin_C"/>
</dbReference>
<evidence type="ECO:0000256" key="2">
    <source>
        <dbReference type="ARBA" id="ARBA00006899"/>
    </source>
</evidence>
<comment type="subcellular location">
    <subcellularLocation>
        <location evidence="1">Nucleus</location>
        <location evidence="1">Nucleolus</location>
    </subcellularLocation>
</comment>
<dbReference type="STRING" id="1280837.A0A316V8E9"/>
<dbReference type="GO" id="GO:0042790">
    <property type="term" value="P:nucleolar large rRNA transcription by RNA polymerase I"/>
    <property type="evidence" value="ECO:0007669"/>
    <property type="project" value="TreeGrafter"/>
</dbReference>
<feature type="compositionally biased region" description="Acidic residues" evidence="10">
    <location>
        <begin position="694"/>
        <end position="703"/>
    </location>
</feature>
<keyword evidence="6" id="KW-0805">Transcription regulation</keyword>
<keyword evidence="5" id="KW-0862">Zinc</keyword>
<keyword evidence="4" id="KW-0863">Zinc-finger</keyword>
<dbReference type="PANTHER" id="PTHR31576">
    <property type="entry name" value="TATA BOX-BINDING PROTEIN-ASSOCIATED FACTOR RNA POLYMERASE I SUBUNIT B"/>
    <property type="match status" value="1"/>
</dbReference>
<comment type="similarity">
    <text evidence="2">Belongs to the RRN7/TAF1B family.</text>
</comment>
<dbReference type="Pfam" id="PF20644">
    <property type="entry name" value="Rrn7_cyclin_N"/>
    <property type="match status" value="1"/>
</dbReference>
<dbReference type="GO" id="GO:0001164">
    <property type="term" value="F:RNA polymerase I core promoter sequence-specific DNA binding"/>
    <property type="evidence" value="ECO:0007669"/>
    <property type="project" value="InterPro"/>
</dbReference>
<dbReference type="Pfam" id="PF20645">
    <property type="entry name" value="Rrn7_cyclin_C"/>
    <property type="match status" value="1"/>
</dbReference>
<evidence type="ECO:0008006" key="15">
    <source>
        <dbReference type="Google" id="ProtNLM"/>
    </source>
</evidence>
<dbReference type="GO" id="GO:0008270">
    <property type="term" value="F:zinc ion binding"/>
    <property type="evidence" value="ECO:0007669"/>
    <property type="project" value="UniProtKB-KW"/>
</dbReference>
<proteinExistence type="inferred from homology"/>
<keyword evidence="9" id="KW-0539">Nucleus</keyword>
<gene>
    <name evidence="13" type="ORF">FA14DRAFT_65136</name>
</gene>
<feature type="region of interest" description="Disordered" evidence="10">
    <location>
        <begin position="1"/>
        <end position="35"/>
    </location>
</feature>
<accession>A0A316V8E9</accession>
<dbReference type="GeneID" id="37024419"/>
<evidence type="ECO:0000256" key="9">
    <source>
        <dbReference type="ARBA" id="ARBA00023242"/>
    </source>
</evidence>
<feature type="region of interest" description="Disordered" evidence="10">
    <location>
        <begin position="228"/>
        <end position="265"/>
    </location>
</feature>